<feature type="non-terminal residue" evidence="2">
    <location>
        <position position="1"/>
    </location>
</feature>
<accession>W1YK81</accession>
<protein>
    <submittedName>
        <fullName evidence="2">Uncharacterized protein</fullName>
    </submittedName>
</protein>
<gene>
    <name evidence="2" type="ORF">Q604_UNBC03899G0001</name>
</gene>
<organism evidence="2">
    <name type="scientific">human gut metagenome</name>
    <dbReference type="NCBI Taxonomy" id="408170"/>
    <lineage>
        <taxon>unclassified sequences</taxon>
        <taxon>metagenomes</taxon>
        <taxon>organismal metagenomes</taxon>
    </lineage>
</organism>
<dbReference type="EMBL" id="AZMM01003899">
    <property type="protein sequence ID" value="ETJ42135.1"/>
    <property type="molecule type" value="Genomic_DNA"/>
</dbReference>
<feature type="region of interest" description="Disordered" evidence="1">
    <location>
        <begin position="14"/>
        <end position="33"/>
    </location>
</feature>
<comment type="caution">
    <text evidence="2">The sequence shown here is derived from an EMBL/GenBank/DDBJ whole genome shotgun (WGS) entry which is preliminary data.</text>
</comment>
<proteinExistence type="predicted"/>
<name>W1YK81_9ZZZZ</name>
<evidence type="ECO:0000313" key="2">
    <source>
        <dbReference type="EMBL" id="ETJ42135.1"/>
    </source>
</evidence>
<feature type="non-terminal residue" evidence="2">
    <location>
        <position position="72"/>
    </location>
</feature>
<evidence type="ECO:0000256" key="1">
    <source>
        <dbReference type="SAM" id="MobiDB-lite"/>
    </source>
</evidence>
<reference evidence="2" key="1">
    <citation type="submission" date="2013-12" db="EMBL/GenBank/DDBJ databases">
        <title>A Varibaculum cambriense genome reconstructed from a premature infant gut community with otherwise low bacterial novelty that shifts toward anaerobic metabolism during the third week of life.</title>
        <authorList>
            <person name="Brown C.T."/>
            <person name="Sharon I."/>
            <person name="Thomas B.C."/>
            <person name="Castelle C.J."/>
            <person name="Morowitz M.J."/>
            <person name="Banfield J.F."/>
        </authorList>
    </citation>
    <scope>NUCLEOTIDE SEQUENCE</scope>
</reference>
<sequence length="72" mass="8426">VQSLTRVLDEEKRALEEEDRVTESTTTVRPGHTEWPQNAARLSVNMDDFLWDTTLYDWQTIEQALASQDEMK</sequence>
<dbReference type="AlphaFoldDB" id="W1YK81"/>